<sequence length="71" mass="7880">MPKKNNVAEVASDEMAPVGHFFDSDGMSFTNGKRFTAFGVHRANSMGQSGVGFTHARRNHGMRTRRFITGY</sequence>
<evidence type="ECO:0000313" key="1">
    <source>
        <dbReference type="EMBL" id="CAB4821319.1"/>
    </source>
</evidence>
<accession>A0A6J6ZI90</accession>
<reference evidence="1" key="1">
    <citation type="submission" date="2020-05" db="EMBL/GenBank/DDBJ databases">
        <authorList>
            <person name="Chiriac C."/>
            <person name="Salcher M."/>
            <person name="Ghai R."/>
            <person name="Kavagutti S V."/>
        </authorList>
    </citation>
    <scope>NUCLEOTIDE SEQUENCE</scope>
</reference>
<protein>
    <submittedName>
        <fullName evidence="1">Unannotated protein</fullName>
    </submittedName>
</protein>
<dbReference type="EMBL" id="CAFABI010000015">
    <property type="protein sequence ID" value="CAB4821319.1"/>
    <property type="molecule type" value="Genomic_DNA"/>
</dbReference>
<proteinExistence type="predicted"/>
<name>A0A6J6ZI90_9ZZZZ</name>
<dbReference type="AlphaFoldDB" id="A0A6J6ZI90"/>
<gene>
    <name evidence="1" type="ORF">UFOPK3197_00219</name>
</gene>
<organism evidence="1">
    <name type="scientific">freshwater metagenome</name>
    <dbReference type="NCBI Taxonomy" id="449393"/>
    <lineage>
        <taxon>unclassified sequences</taxon>
        <taxon>metagenomes</taxon>
        <taxon>ecological metagenomes</taxon>
    </lineage>
</organism>